<organism evidence="2 3">
    <name type="scientific">Atta colombica</name>
    <dbReference type="NCBI Taxonomy" id="520822"/>
    <lineage>
        <taxon>Eukaryota</taxon>
        <taxon>Metazoa</taxon>
        <taxon>Ecdysozoa</taxon>
        <taxon>Arthropoda</taxon>
        <taxon>Hexapoda</taxon>
        <taxon>Insecta</taxon>
        <taxon>Pterygota</taxon>
        <taxon>Neoptera</taxon>
        <taxon>Endopterygota</taxon>
        <taxon>Hymenoptera</taxon>
        <taxon>Apocrita</taxon>
        <taxon>Aculeata</taxon>
        <taxon>Formicoidea</taxon>
        <taxon>Formicidae</taxon>
        <taxon>Myrmicinae</taxon>
        <taxon>Atta</taxon>
    </lineage>
</organism>
<reference evidence="2 3" key="1">
    <citation type="submission" date="2015-09" db="EMBL/GenBank/DDBJ databases">
        <title>Atta colombica WGS genome.</title>
        <authorList>
            <person name="Nygaard S."/>
            <person name="Hu H."/>
            <person name="Boomsma J."/>
            <person name="Zhang G."/>
        </authorList>
    </citation>
    <scope>NUCLEOTIDE SEQUENCE [LARGE SCALE GENOMIC DNA]</scope>
    <source>
        <strain evidence="2">Treedump-2</strain>
        <tissue evidence="2">Whole body</tissue>
    </source>
</reference>
<evidence type="ECO:0000313" key="3">
    <source>
        <dbReference type="Proteomes" id="UP000078540"/>
    </source>
</evidence>
<keyword evidence="3" id="KW-1185">Reference proteome</keyword>
<protein>
    <recommendedName>
        <fullName evidence="4">HTH psq-type domain-containing protein</fullName>
    </recommendedName>
</protein>
<dbReference type="SUPFAM" id="SSF46689">
    <property type="entry name" value="Homeodomain-like"/>
    <property type="match status" value="1"/>
</dbReference>
<dbReference type="STRING" id="520822.A0A195BKL6"/>
<gene>
    <name evidence="2" type="ORF">ALC53_04557</name>
</gene>
<accession>A0A195BKL6</accession>
<comment type="subcellular location">
    <subcellularLocation>
        <location evidence="1">Nucleus</location>
    </subcellularLocation>
</comment>
<dbReference type="InterPro" id="IPR009057">
    <property type="entry name" value="Homeodomain-like_sf"/>
</dbReference>
<evidence type="ECO:0000256" key="1">
    <source>
        <dbReference type="ARBA" id="ARBA00004123"/>
    </source>
</evidence>
<dbReference type="Gene3D" id="1.10.10.60">
    <property type="entry name" value="Homeodomain-like"/>
    <property type="match status" value="1"/>
</dbReference>
<dbReference type="EMBL" id="KQ976453">
    <property type="protein sequence ID" value="KYM85314.1"/>
    <property type="molecule type" value="Genomic_DNA"/>
</dbReference>
<dbReference type="Proteomes" id="UP000078540">
    <property type="component" value="Unassembled WGS sequence"/>
</dbReference>
<evidence type="ECO:0008006" key="4">
    <source>
        <dbReference type="Google" id="ProtNLM"/>
    </source>
</evidence>
<dbReference type="GO" id="GO:0005634">
    <property type="term" value="C:nucleus"/>
    <property type="evidence" value="ECO:0007669"/>
    <property type="project" value="UniProtKB-SubCell"/>
</dbReference>
<evidence type="ECO:0000313" key="2">
    <source>
        <dbReference type="EMBL" id="KYM85314.1"/>
    </source>
</evidence>
<dbReference type="AlphaFoldDB" id="A0A195BKL6"/>
<sequence length="163" mass="19510">MPRQRIYKKKERKMWNQWNPKRMEEAIICVRINKLGYTRAANMFKVPRTTLRRLPASDLPPKDCVNMRTKTSNISFWKIYTRNYNSDRIFNVDEIGFSIHFIKKTNPTKESLVLLILDGHYSYTRNLDMMDIARKNYVTILSIPSYTIHKMQLLDHTFMGPFK</sequence>
<proteinExistence type="predicted"/>
<name>A0A195BKL6_9HYME</name>